<dbReference type="PANTHER" id="PTHR10127:SF893">
    <property type="entry name" value="METALLOENDOPEPTIDASE"/>
    <property type="match status" value="1"/>
</dbReference>
<feature type="signal peptide" evidence="6">
    <location>
        <begin position="1"/>
        <end position="18"/>
    </location>
</feature>
<evidence type="ECO:0000256" key="1">
    <source>
        <dbReference type="ARBA" id="ARBA00002657"/>
    </source>
</evidence>
<evidence type="ECO:0000256" key="7">
    <source>
        <dbReference type="SAM" id="MobiDB-lite"/>
    </source>
</evidence>
<keyword evidence="6" id="KW-0732">Signal</keyword>
<dbReference type="PROSITE" id="PS01286">
    <property type="entry name" value="FA58C_2"/>
    <property type="match status" value="1"/>
</dbReference>
<dbReference type="SMART" id="SM00231">
    <property type="entry name" value="FA58C"/>
    <property type="match status" value="1"/>
</dbReference>
<proteinExistence type="predicted"/>
<feature type="binding site" evidence="5">
    <location>
        <position position="164"/>
    </location>
    <ligand>
        <name>Zn(2+)</name>
        <dbReference type="ChEBI" id="CHEBI:29105"/>
        <note>catalytic</note>
    </ligand>
</feature>
<keyword evidence="5 6" id="KW-0862">Zinc</keyword>
<comment type="caution">
    <text evidence="8">The sequence shown here is derived from an EMBL/GenBank/DDBJ whole genome shotgun (WGS) entry which is preliminary data.</text>
</comment>
<dbReference type="GO" id="GO:0006508">
    <property type="term" value="P:proteolysis"/>
    <property type="evidence" value="ECO:0007669"/>
    <property type="project" value="UniProtKB-KW"/>
</dbReference>
<dbReference type="Pfam" id="PF01549">
    <property type="entry name" value="ShK"/>
    <property type="match status" value="3"/>
</dbReference>
<evidence type="ECO:0000256" key="4">
    <source>
        <dbReference type="PROSITE-ProRule" id="PRU01005"/>
    </source>
</evidence>
<dbReference type="GO" id="GO:0004222">
    <property type="term" value="F:metalloendopeptidase activity"/>
    <property type="evidence" value="ECO:0007669"/>
    <property type="project" value="UniProtKB-UniRule"/>
</dbReference>
<dbReference type="Gene3D" id="3.40.390.10">
    <property type="entry name" value="Collagenase (Catalytic Domain)"/>
    <property type="match status" value="1"/>
</dbReference>
<sequence>MFAILGVTLTILFLNVEGKGPFDLRQDPRYSPAPLEPGLVEGDFKLTEKQKVNQKLYGNVYGPVGRSASGRESERWPGAIIPYVFDCSVANLPSAIEATKKAIAIWEKNTCIRFVERTNEKNYLEFFRSGGCWASFIGYQNRKTQISIGDGCDYEHVMVHELGHVIGFWHEQSRPDRDNYIEIVWDNVIDSMKYNFDKVVDGAVDSVGEPYDYASIMHYPFNAFSKDWNKDTIIPKRPLNGKRPYIALTQSDARQANIMYKCPAVIKKRNEDLQRLQRSPVIPAMNDDSCVDDQIHCPVWAKDGGCVTSANPLLQVCRKSCGNCGPCVDQHPTCKPWAADGHCYKNPGYMWKHCKVSCFVCTPGPSPTTPPTRPPRPTTEKTTKPTQPPTKPTEPVTTRPTVNPPVKPKYRGIKCTDRDTRCPGWASKGRCGTDAWVYKNCLLSCKRTDLCDTEQPRPSGSCSQPFGLGWDRTLLDSAFQASSSFQPGASWTASASNARLYMRDDHDNKRIGCWCAAYGQTENQWLQVDLGQVKYVSAVATQGRDRYFEHVETYELSFSQDGSVFKNYKENGSVKLFTGNCDHVTPVINKLAQPVRARFVRFHPKQHYAGMCMRTEVYGCNV</sequence>
<evidence type="ECO:0000256" key="6">
    <source>
        <dbReference type="RuleBase" id="RU361183"/>
    </source>
</evidence>
<comment type="caution">
    <text evidence="4">Lacks conserved residue(s) required for the propagation of feature annotation.</text>
</comment>
<keyword evidence="2 5" id="KW-0645">Protease</keyword>
<dbReference type="PROSITE" id="PS51864">
    <property type="entry name" value="ASTACIN"/>
    <property type="match status" value="1"/>
</dbReference>
<dbReference type="InterPro" id="IPR000421">
    <property type="entry name" value="FA58C"/>
</dbReference>
<keyword evidence="4" id="KW-1015">Disulfide bond</keyword>
<dbReference type="OrthoDB" id="5969257at2759"/>
<reference evidence="8" key="1">
    <citation type="submission" date="2020-04" db="EMBL/GenBank/DDBJ databases">
        <authorList>
            <person name="Alioto T."/>
            <person name="Alioto T."/>
            <person name="Gomez Garrido J."/>
        </authorList>
    </citation>
    <scope>NUCLEOTIDE SEQUENCE</scope>
    <source>
        <strain evidence="8">A484AB</strain>
    </source>
</reference>
<comment type="cofactor">
    <cofactor evidence="5 6">
        <name>Zn(2+)</name>
        <dbReference type="ChEBI" id="CHEBI:29105"/>
    </cofactor>
    <text evidence="5 6">Binds 1 zinc ion per subunit.</text>
</comment>
<dbReference type="Proteomes" id="UP001152795">
    <property type="component" value="Unassembled WGS sequence"/>
</dbReference>
<dbReference type="EC" id="3.4.24.-" evidence="6"/>
<keyword evidence="5 6" id="KW-0482">Metalloprotease</keyword>
<dbReference type="InterPro" id="IPR006026">
    <property type="entry name" value="Peptidase_Metallo"/>
</dbReference>
<feature type="binding site" evidence="5">
    <location>
        <position position="170"/>
    </location>
    <ligand>
        <name>Zn(2+)</name>
        <dbReference type="ChEBI" id="CHEBI:29105"/>
        <note>catalytic</note>
    </ligand>
</feature>
<feature type="compositionally biased region" description="Pro residues" evidence="7">
    <location>
        <begin position="365"/>
        <end position="377"/>
    </location>
</feature>
<feature type="chain" id="PRO_5040558244" description="Metalloendopeptidase" evidence="6">
    <location>
        <begin position="19"/>
        <end position="622"/>
    </location>
</feature>
<evidence type="ECO:0000256" key="3">
    <source>
        <dbReference type="ARBA" id="ARBA00022801"/>
    </source>
</evidence>
<keyword evidence="5 6" id="KW-0479">Metal-binding</keyword>
<keyword evidence="3 5" id="KW-0378">Hydrolase</keyword>
<dbReference type="CDD" id="cd04280">
    <property type="entry name" value="ZnMc_astacin_like"/>
    <property type="match status" value="1"/>
</dbReference>
<dbReference type="InterPro" id="IPR024079">
    <property type="entry name" value="MetalloPept_cat_dom_sf"/>
</dbReference>
<dbReference type="SMART" id="SM00254">
    <property type="entry name" value="ShKT"/>
    <property type="match status" value="3"/>
</dbReference>
<dbReference type="InterPro" id="IPR003582">
    <property type="entry name" value="ShKT_dom"/>
</dbReference>
<dbReference type="Gene3D" id="2.60.120.260">
    <property type="entry name" value="Galactose-binding domain-like"/>
    <property type="match status" value="1"/>
</dbReference>
<comment type="function">
    <text evidence="1">Metalloprotease.</text>
</comment>
<dbReference type="SMART" id="SM00235">
    <property type="entry name" value="ZnMc"/>
    <property type="match status" value="1"/>
</dbReference>
<evidence type="ECO:0000256" key="2">
    <source>
        <dbReference type="ARBA" id="ARBA00022670"/>
    </source>
</evidence>
<dbReference type="PANTHER" id="PTHR10127">
    <property type="entry name" value="DISCOIDIN, CUB, EGF, LAMININ , AND ZINC METALLOPROTEASE DOMAIN CONTAINING"/>
    <property type="match status" value="1"/>
</dbReference>
<dbReference type="Pfam" id="PF01400">
    <property type="entry name" value="Astacin"/>
    <property type="match status" value="1"/>
</dbReference>
<evidence type="ECO:0000313" key="8">
    <source>
        <dbReference type="EMBL" id="CAB3997590.1"/>
    </source>
</evidence>
<feature type="binding site" evidence="5">
    <location>
        <position position="160"/>
    </location>
    <ligand>
        <name>Zn(2+)</name>
        <dbReference type="ChEBI" id="CHEBI:29105"/>
        <note>catalytic</note>
    </ligand>
</feature>
<accession>A0A7D9I4J4</accession>
<dbReference type="PRINTS" id="PR00480">
    <property type="entry name" value="ASTACIN"/>
</dbReference>
<dbReference type="CDD" id="cd00057">
    <property type="entry name" value="FA58C"/>
    <property type="match status" value="1"/>
</dbReference>
<keyword evidence="9" id="KW-1185">Reference proteome</keyword>
<dbReference type="SUPFAM" id="SSF49785">
    <property type="entry name" value="Galactose-binding domain-like"/>
    <property type="match status" value="1"/>
</dbReference>
<gene>
    <name evidence="8" type="ORF">PACLA_8A011066</name>
</gene>
<dbReference type="InterPro" id="IPR001506">
    <property type="entry name" value="Peptidase_M12A"/>
</dbReference>
<feature type="disulfide bond" evidence="4">
    <location>
        <begin position="327"/>
        <end position="361"/>
    </location>
</feature>
<dbReference type="AlphaFoldDB" id="A0A7D9I4J4"/>
<dbReference type="EMBL" id="CACRXK020003138">
    <property type="protein sequence ID" value="CAB3997590.1"/>
    <property type="molecule type" value="Genomic_DNA"/>
</dbReference>
<feature type="region of interest" description="Disordered" evidence="7">
    <location>
        <begin position="365"/>
        <end position="410"/>
    </location>
</feature>
<name>A0A7D9I4J4_PARCT</name>
<organism evidence="8 9">
    <name type="scientific">Paramuricea clavata</name>
    <name type="common">Red gorgonian</name>
    <name type="synonym">Violescent sea-whip</name>
    <dbReference type="NCBI Taxonomy" id="317549"/>
    <lineage>
        <taxon>Eukaryota</taxon>
        <taxon>Metazoa</taxon>
        <taxon>Cnidaria</taxon>
        <taxon>Anthozoa</taxon>
        <taxon>Octocorallia</taxon>
        <taxon>Malacalcyonacea</taxon>
        <taxon>Plexauridae</taxon>
        <taxon>Paramuricea</taxon>
    </lineage>
</organism>
<dbReference type="GO" id="GO:0008270">
    <property type="term" value="F:zinc ion binding"/>
    <property type="evidence" value="ECO:0007669"/>
    <property type="project" value="UniProtKB-UniRule"/>
</dbReference>
<dbReference type="SUPFAM" id="SSF55486">
    <property type="entry name" value="Metalloproteases ('zincins'), catalytic domain"/>
    <property type="match status" value="1"/>
</dbReference>
<dbReference type="Pfam" id="PF00754">
    <property type="entry name" value="F5_F8_type_C"/>
    <property type="match status" value="1"/>
</dbReference>
<evidence type="ECO:0000256" key="5">
    <source>
        <dbReference type="PROSITE-ProRule" id="PRU01211"/>
    </source>
</evidence>
<evidence type="ECO:0000313" key="9">
    <source>
        <dbReference type="Proteomes" id="UP001152795"/>
    </source>
</evidence>
<feature type="active site" evidence="5">
    <location>
        <position position="161"/>
    </location>
</feature>
<dbReference type="InterPro" id="IPR034035">
    <property type="entry name" value="Astacin-like_dom"/>
</dbReference>
<feature type="disulfide bond" evidence="4">
    <location>
        <begin position="290"/>
        <end position="324"/>
    </location>
</feature>
<dbReference type="InterPro" id="IPR008979">
    <property type="entry name" value="Galactose-bd-like_sf"/>
</dbReference>
<protein>
    <recommendedName>
        <fullName evidence="6">Metalloendopeptidase</fullName>
        <ecNumber evidence="6">3.4.24.-</ecNumber>
    </recommendedName>
</protein>
<dbReference type="FunFam" id="3.40.390.10:FF:000114">
    <property type="entry name" value="Metalloendopeptidase"/>
    <property type="match status" value="1"/>
</dbReference>
<dbReference type="PROSITE" id="PS50022">
    <property type="entry name" value="FA58C_3"/>
    <property type="match status" value="1"/>
</dbReference>
<dbReference type="PROSITE" id="PS51670">
    <property type="entry name" value="SHKT"/>
    <property type="match status" value="3"/>
</dbReference>
<dbReference type="FunFam" id="2.60.120.260:FF:000016">
    <property type="entry name" value="Contactin-associated protein-like 4 isoform 1"/>
    <property type="match status" value="1"/>
</dbReference>